<dbReference type="InterPro" id="IPR056948">
    <property type="entry name" value="PNGaseA_N"/>
</dbReference>
<protein>
    <submittedName>
        <fullName evidence="2">Peptide-N4-(N-acetyl-beta-glucosaminyl) asparagine amidase A protein</fullName>
    </submittedName>
</protein>
<sequence length="173" mass="19739">MLIAKRIVDLQNVDLLGGVDLLRCCTAEPGATGIDWTVKKDITSESQFLMREIRETDIESKKFEIPRNAYRAVLEVYVSFHENDEFWEVLVTLDGIEVGAVWPCTVIYTGGVNPLLWRPITVIGSFDLPSYDIEVTPFLGTMLDEKTHEIAFRVTNALNVWLIDANLHVWRRV</sequence>
<evidence type="ECO:0000313" key="2">
    <source>
        <dbReference type="EMBL" id="GFZ12397.1"/>
    </source>
</evidence>
<accession>A0A7J0GNK9</accession>
<dbReference type="EMBL" id="BJWL01000023">
    <property type="protein sequence ID" value="GFZ12397.1"/>
    <property type="molecule type" value="Genomic_DNA"/>
</dbReference>
<dbReference type="Pfam" id="PF12222">
    <property type="entry name" value="PNGaseA"/>
    <property type="match status" value="1"/>
</dbReference>
<proteinExistence type="predicted"/>
<evidence type="ECO:0000259" key="1">
    <source>
        <dbReference type="Pfam" id="PF12222"/>
    </source>
</evidence>
<dbReference type="OrthoDB" id="1612078at2759"/>
<gene>
    <name evidence="2" type="ORF">Acr_23g0007820</name>
</gene>
<dbReference type="Proteomes" id="UP000585474">
    <property type="component" value="Unassembled WGS sequence"/>
</dbReference>
<name>A0A7J0GNK9_9ERIC</name>
<dbReference type="InterPro" id="IPR021102">
    <property type="entry name" value="PNGase_A"/>
</dbReference>
<organism evidence="2 3">
    <name type="scientific">Actinidia rufa</name>
    <dbReference type="NCBI Taxonomy" id="165716"/>
    <lineage>
        <taxon>Eukaryota</taxon>
        <taxon>Viridiplantae</taxon>
        <taxon>Streptophyta</taxon>
        <taxon>Embryophyta</taxon>
        <taxon>Tracheophyta</taxon>
        <taxon>Spermatophyta</taxon>
        <taxon>Magnoliopsida</taxon>
        <taxon>eudicotyledons</taxon>
        <taxon>Gunneridae</taxon>
        <taxon>Pentapetalae</taxon>
        <taxon>asterids</taxon>
        <taxon>Ericales</taxon>
        <taxon>Actinidiaceae</taxon>
        <taxon>Actinidia</taxon>
    </lineage>
</organism>
<keyword evidence="3" id="KW-1185">Reference proteome</keyword>
<dbReference type="AlphaFoldDB" id="A0A7J0GNK9"/>
<comment type="caution">
    <text evidence="2">The sequence shown here is derived from an EMBL/GenBank/DDBJ whole genome shotgun (WGS) entry which is preliminary data.</text>
</comment>
<dbReference type="PANTHER" id="PTHR31104">
    <property type="entry name" value="PEPTIDE-N4-(N-ACETYL-BETA-GLUCOSAMINYL)ASPARAGINE AMIDASE A PROTEIN"/>
    <property type="match status" value="1"/>
</dbReference>
<feature type="domain" description="Peptide N-acetyl-beta-D-glucosaminyl asparaginase amidase A N-terminal" evidence="1">
    <location>
        <begin position="88"/>
        <end position="170"/>
    </location>
</feature>
<reference evidence="2 3" key="1">
    <citation type="submission" date="2019-07" db="EMBL/GenBank/DDBJ databases">
        <title>De Novo Assembly of kiwifruit Actinidia rufa.</title>
        <authorList>
            <person name="Sugita-Konishi S."/>
            <person name="Sato K."/>
            <person name="Mori E."/>
            <person name="Abe Y."/>
            <person name="Kisaki G."/>
            <person name="Hamano K."/>
            <person name="Suezawa K."/>
            <person name="Otani M."/>
            <person name="Fukuda T."/>
            <person name="Manabe T."/>
            <person name="Gomi K."/>
            <person name="Tabuchi M."/>
            <person name="Akimitsu K."/>
            <person name="Kataoka I."/>
        </authorList>
    </citation>
    <scope>NUCLEOTIDE SEQUENCE [LARGE SCALE GENOMIC DNA]</scope>
    <source>
        <strain evidence="3">cv. Fuchu</strain>
    </source>
</reference>
<evidence type="ECO:0000313" key="3">
    <source>
        <dbReference type="Proteomes" id="UP000585474"/>
    </source>
</evidence>